<evidence type="ECO:0000313" key="1">
    <source>
        <dbReference type="EMBL" id="EFH89905.1"/>
    </source>
</evidence>
<organism evidence="1 2">
    <name type="scientific">Ktedonobacter racemifer DSM 44963</name>
    <dbReference type="NCBI Taxonomy" id="485913"/>
    <lineage>
        <taxon>Bacteria</taxon>
        <taxon>Bacillati</taxon>
        <taxon>Chloroflexota</taxon>
        <taxon>Ktedonobacteria</taxon>
        <taxon>Ktedonobacterales</taxon>
        <taxon>Ktedonobacteraceae</taxon>
        <taxon>Ktedonobacter</taxon>
    </lineage>
</organism>
<dbReference type="OrthoDB" id="3477782at2"/>
<accession>D6TBX3</accession>
<keyword evidence="2" id="KW-1185">Reference proteome</keyword>
<dbReference type="RefSeq" id="WP_007906856.1">
    <property type="nucleotide sequence ID" value="NZ_ADVG01000001.1"/>
</dbReference>
<gene>
    <name evidence="1" type="ORF">Krac_11494</name>
</gene>
<dbReference type="Proteomes" id="UP000004508">
    <property type="component" value="Unassembled WGS sequence"/>
</dbReference>
<name>D6TBX3_KTERA</name>
<comment type="caution">
    <text evidence="1">The sequence shown here is derived from an EMBL/GenBank/DDBJ whole genome shotgun (WGS) entry which is preliminary data.</text>
</comment>
<dbReference type="eggNOG" id="ENOG502ZCSI">
    <property type="taxonomic scope" value="Bacteria"/>
</dbReference>
<reference evidence="1 2" key="1">
    <citation type="journal article" date="2011" name="Stand. Genomic Sci.">
        <title>Non-contiguous finished genome sequence and contextual data of the filamentous soil bacterium Ktedonobacter racemifer type strain (SOSP1-21).</title>
        <authorList>
            <person name="Chang Y.J."/>
            <person name="Land M."/>
            <person name="Hauser L."/>
            <person name="Chertkov O."/>
            <person name="Del Rio T.G."/>
            <person name="Nolan M."/>
            <person name="Copeland A."/>
            <person name="Tice H."/>
            <person name="Cheng J.F."/>
            <person name="Lucas S."/>
            <person name="Han C."/>
            <person name="Goodwin L."/>
            <person name="Pitluck S."/>
            <person name="Ivanova N."/>
            <person name="Ovchinikova G."/>
            <person name="Pati A."/>
            <person name="Chen A."/>
            <person name="Palaniappan K."/>
            <person name="Mavromatis K."/>
            <person name="Liolios K."/>
            <person name="Brettin T."/>
            <person name="Fiebig A."/>
            <person name="Rohde M."/>
            <person name="Abt B."/>
            <person name="Goker M."/>
            <person name="Detter J.C."/>
            <person name="Woyke T."/>
            <person name="Bristow J."/>
            <person name="Eisen J.A."/>
            <person name="Markowitz V."/>
            <person name="Hugenholtz P."/>
            <person name="Kyrpides N.C."/>
            <person name="Klenk H.P."/>
            <person name="Lapidus A."/>
        </authorList>
    </citation>
    <scope>NUCLEOTIDE SEQUENCE [LARGE SCALE GENOMIC DNA]</scope>
    <source>
        <strain evidence="2">DSM 44963</strain>
    </source>
</reference>
<proteinExistence type="predicted"/>
<sequence>MITPEKPNPFHILRLSTRATLAEIVARGEELYQLAESKEEEMLFRWATEQLKTNVRTRLAYELFEFPEAQYEDEEWEAFIRRHRRKPVTLATLAQGTPPLSVEDVNTAELLQQLLESEITIAEADLEPVLHSTPFVPRYTLPLEEWDVICG</sequence>
<dbReference type="AlphaFoldDB" id="D6TBX3"/>
<dbReference type="EMBL" id="ADVG01000001">
    <property type="protein sequence ID" value="EFH89905.1"/>
    <property type="molecule type" value="Genomic_DNA"/>
</dbReference>
<evidence type="ECO:0000313" key="2">
    <source>
        <dbReference type="Proteomes" id="UP000004508"/>
    </source>
</evidence>
<dbReference type="STRING" id="485913.Krac_11494"/>
<dbReference type="InParanoid" id="D6TBX3"/>
<protein>
    <submittedName>
        <fullName evidence="1">Uncharacterized protein</fullName>
    </submittedName>
</protein>